<proteinExistence type="predicted"/>
<feature type="compositionally biased region" description="Low complexity" evidence="3">
    <location>
        <begin position="226"/>
        <end position="237"/>
    </location>
</feature>
<dbReference type="OrthoDB" id="67700at2759"/>
<sequence>MAPTPPSVAEWPPDDPGKVLLHLDISGGSVDDVWTDVFASKSQLQEKLHRLRNDANVHESPWVSQRAELPAELFAWEAPPGAALGAPAAGKMRKVRFDAPASALGKGFSSDEVMRVLAHRPGSHYAVESEVFTTAMYGDKFAVLTRATLAARGPRRCVLHVVYAVAFSPALTRMLRPIISKGVDGGIRASFQVLRRLLAEKYELADLADDPSPPAVEGAPSEEAEAAAAHRPPISAAMPPPAPGPLGLADVLAYRDLVARLLRLHDPGAAAKALAAVLTVATTAALAAALRPAQEWCLGGGGGSGGTFLQRAACLPVTTGLVSLPGGAGDVVTVLALVAVANWLLMAGAELADAYL</sequence>
<feature type="domain" description="VASt" evidence="4">
    <location>
        <begin position="16"/>
        <end position="206"/>
    </location>
</feature>
<organism evidence="5 6">
    <name type="scientific">Monoraphidium neglectum</name>
    <dbReference type="NCBI Taxonomy" id="145388"/>
    <lineage>
        <taxon>Eukaryota</taxon>
        <taxon>Viridiplantae</taxon>
        <taxon>Chlorophyta</taxon>
        <taxon>core chlorophytes</taxon>
        <taxon>Chlorophyceae</taxon>
        <taxon>CS clade</taxon>
        <taxon>Sphaeropleales</taxon>
        <taxon>Selenastraceae</taxon>
        <taxon>Monoraphidium</taxon>
    </lineage>
</organism>
<evidence type="ECO:0000313" key="5">
    <source>
        <dbReference type="EMBL" id="KIZ00524.1"/>
    </source>
</evidence>
<dbReference type="Proteomes" id="UP000054498">
    <property type="component" value="Unassembled WGS sequence"/>
</dbReference>
<evidence type="ECO:0000256" key="1">
    <source>
        <dbReference type="ARBA" id="ARBA00004370"/>
    </source>
</evidence>
<dbReference type="GO" id="GO:0016020">
    <property type="term" value="C:membrane"/>
    <property type="evidence" value="ECO:0007669"/>
    <property type="project" value="UniProtKB-SubCell"/>
</dbReference>
<feature type="region of interest" description="Disordered" evidence="3">
    <location>
        <begin position="209"/>
        <end position="240"/>
    </location>
</feature>
<dbReference type="GeneID" id="25740317"/>
<comment type="subcellular location">
    <subcellularLocation>
        <location evidence="1">Membrane</location>
    </subcellularLocation>
</comment>
<dbReference type="EMBL" id="KK101533">
    <property type="protein sequence ID" value="KIZ00524.1"/>
    <property type="molecule type" value="Genomic_DNA"/>
</dbReference>
<evidence type="ECO:0000313" key="6">
    <source>
        <dbReference type="Proteomes" id="UP000054498"/>
    </source>
</evidence>
<dbReference type="RefSeq" id="XP_013899543.1">
    <property type="nucleotide sequence ID" value="XM_014044089.1"/>
</dbReference>
<name>A0A0D2KZ90_9CHLO</name>
<feature type="non-terminal residue" evidence="5">
    <location>
        <position position="356"/>
    </location>
</feature>
<evidence type="ECO:0000256" key="2">
    <source>
        <dbReference type="ARBA" id="ARBA00023136"/>
    </source>
</evidence>
<accession>A0A0D2KZ90</accession>
<dbReference type="KEGG" id="mng:MNEG_7441"/>
<keyword evidence="2" id="KW-0472">Membrane</keyword>
<gene>
    <name evidence="5" type="ORF">MNEG_7441</name>
</gene>
<evidence type="ECO:0000256" key="3">
    <source>
        <dbReference type="SAM" id="MobiDB-lite"/>
    </source>
</evidence>
<dbReference type="Pfam" id="PF16016">
    <property type="entry name" value="VASt"/>
    <property type="match status" value="1"/>
</dbReference>
<keyword evidence="6" id="KW-1185">Reference proteome</keyword>
<dbReference type="InterPro" id="IPR031968">
    <property type="entry name" value="VASt"/>
</dbReference>
<evidence type="ECO:0000259" key="4">
    <source>
        <dbReference type="PROSITE" id="PS51778"/>
    </source>
</evidence>
<reference evidence="5 6" key="1">
    <citation type="journal article" date="2013" name="BMC Genomics">
        <title>Reconstruction of the lipid metabolism for the microalga Monoraphidium neglectum from its genome sequence reveals characteristics suitable for biofuel production.</title>
        <authorList>
            <person name="Bogen C."/>
            <person name="Al-Dilaimi A."/>
            <person name="Albersmeier A."/>
            <person name="Wichmann J."/>
            <person name="Grundmann M."/>
            <person name="Rupp O."/>
            <person name="Lauersen K.J."/>
            <person name="Blifernez-Klassen O."/>
            <person name="Kalinowski J."/>
            <person name="Goesmann A."/>
            <person name="Mussgnug J.H."/>
            <person name="Kruse O."/>
        </authorList>
    </citation>
    <scope>NUCLEOTIDE SEQUENCE [LARGE SCALE GENOMIC DNA]</scope>
    <source>
        <strain evidence="5 6">SAG 48.87</strain>
    </source>
</reference>
<dbReference type="AlphaFoldDB" id="A0A0D2KZ90"/>
<protein>
    <recommendedName>
        <fullName evidence="4">VASt domain-containing protein</fullName>
    </recommendedName>
</protein>
<dbReference type="PROSITE" id="PS51778">
    <property type="entry name" value="VAST"/>
    <property type="match status" value="1"/>
</dbReference>